<sequence>MWMGRWVQANKHMQILQGEEKNSSGRMQCHGFHKLQSLSKSPPSVFGTAASTHISHIGDKWRVLRIHVDLVAVHVLNFNFGSGPANGGAHKAMGTTDGVMEAGVEATLGFMTLVDARPQVRRGRAWDRAR</sequence>
<proteinExistence type="predicted"/>
<protein>
    <submittedName>
        <fullName evidence="1">Uncharacterized protein</fullName>
    </submittedName>
</protein>
<name>A0ABR3D6S7_NEUIN</name>
<keyword evidence="2" id="KW-1185">Reference proteome</keyword>
<evidence type="ECO:0000313" key="2">
    <source>
        <dbReference type="Proteomes" id="UP001451303"/>
    </source>
</evidence>
<accession>A0ABR3D6S7</accession>
<evidence type="ECO:0000313" key="1">
    <source>
        <dbReference type="EMBL" id="KAL0468391.1"/>
    </source>
</evidence>
<gene>
    <name evidence="1" type="ORF">QR685DRAFT_502128</name>
</gene>
<dbReference type="Proteomes" id="UP001451303">
    <property type="component" value="Unassembled WGS sequence"/>
</dbReference>
<comment type="caution">
    <text evidence="1">The sequence shown here is derived from an EMBL/GenBank/DDBJ whole genome shotgun (WGS) entry which is preliminary data.</text>
</comment>
<dbReference type="EMBL" id="JAVLET010000007">
    <property type="protein sequence ID" value="KAL0468391.1"/>
    <property type="molecule type" value="Genomic_DNA"/>
</dbReference>
<reference evidence="1 2" key="1">
    <citation type="submission" date="2023-09" db="EMBL/GenBank/DDBJ databases">
        <title>Multi-omics analysis of a traditional fermented food reveals byproduct-associated fungal strains for waste-to-food upcycling.</title>
        <authorList>
            <consortium name="Lawrence Berkeley National Laboratory"/>
            <person name="Rekdal V.M."/>
            <person name="Villalobos-Escobedo J.M."/>
            <person name="Rodriguez-Valeron N."/>
            <person name="Garcia M.O."/>
            <person name="Vasquez D.P."/>
            <person name="Damayanti I."/>
            <person name="Sorensen P.M."/>
            <person name="Baidoo E.E."/>
            <person name="De Carvalho A.C."/>
            <person name="Riley R."/>
            <person name="Lipzen A."/>
            <person name="He G."/>
            <person name="Yan M."/>
            <person name="Haridas S."/>
            <person name="Daum C."/>
            <person name="Yoshinaga Y."/>
            <person name="Ng V."/>
            <person name="Grigoriev I.V."/>
            <person name="Munk R."/>
            <person name="Nuraida L."/>
            <person name="Wijaya C.H."/>
            <person name="Morales P.-C."/>
            <person name="Keasling J.D."/>
        </authorList>
    </citation>
    <scope>NUCLEOTIDE SEQUENCE [LARGE SCALE GENOMIC DNA]</scope>
    <source>
        <strain evidence="1 2">FGSC 2613</strain>
    </source>
</reference>
<organism evidence="1 2">
    <name type="scientific">Neurospora intermedia</name>
    <dbReference type="NCBI Taxonomy" id="5142"/>
    <lineage>
        <taxon>Eukaryota</taxon>
        <taxon>Fungi</taxon>
        <taxon>Dikarya</taxon>
        <taxon>Ascomycota</taxon>
        <taxon>Pezizomycotina</taxon>
        <taxon>Sordariomycetes</taxon>
        <taxon>Sordariomycetidae</taxon>
        <taxon>Sordariales</taxon>
        <taxon>Sordariaceae</taxon>
        <taxon>Neurospora</taxon>
    </lineage>
</organism>